<sequence>MTRPIGHPTHDHAPAASAARPVIRPRRSVSSKGDQAPMMSPFQPLSLTDRPAGGYPAVAAPRAARPFVAATGTATATPGPRSPVTTPVRPVARATVARRDIRATIAALPGRGEDPAVFDALADRLALDGYLLTVVPDGGNRVSALVEGRVPGAPFVLLGSEPARWRRWQWSVRPPSVPTGWSCSACRC</sequence>
<feature type="region of interest" description="Disordered" evidence="1">
    <location>
        <begin position="1"/>
        <end position="48"/>
    </location>
</feature>
<reference evidence="2" key="1">
    <citation type="journal article" date="2003" name="Can. J. Microbiol.">
        <title>Characterization of the sodF gene region of Frankia sp. strain ACN14a and complementation of Escherichia coli sod mutant.</title>
        <authorList>
            <person name="Marechal J."/>
            <person name="Santos R."/>
            <person name="Hammad Y."/>
            <person name="Alloisio N."/>
            <person name="Domenach A.M."/>
            <person name="Normand P."/>
        </authorList>
    </citation>
    <scope>NUCLEOTIDE SEQUENCE</scope>
    <source>
        <strain evidence="2">ACN14a</strain>
    </source>
</reference>
<protein>
    <submittedName>
        <fullName evidence="2">Uncharacterized protein</fullName>
    </submittedName>
</protein>
<evidence type="ECO:0000313" key="2">
    <source>
        <dbReference type="EMBL" id="CAD29552.1"/>
    </source>
</evidence>
<proteinExistence type="predicted"/>
<accession>Q70Z01</accession>
<evidence type="ECO:0000256" key="1">
    <source>
        <dbReference type="SAM" id="MobiDB-lite"/>
    </source>
</evidence>
<organism evidence="2">
    <name type="scientific">Frankia alni (strain DSM 45986 / CECT 9034 / ACN14a)</name>
    <dbReference type="NCBI Taxonomy" id="326424"/>
    <lineage>
        <taxon>Bacteria</taxon>
        <taxon>Bacillati</taxon>
        <taxon>Actinomycetota</taxon>
        <taxon>Actinomycetes</taxon>
        <taxon>Frankiales</taxon>
        <taxon>Frankiaceae</taxon>
        <taxon>Frankia</taxon>
    </lineage>
</organism>
<dbReference type="EMBL" id="AJ440725">
    <property type="protein sequence ID" value="CAD29552.1"/>
    <property type="molecule type" value="Genomic_DNA"/>
</dbReference>
<name>Q70Z01_FRAAA</name>
<dbReference type="AlphaFoldDB" id="Q70Z01"/>